<dbReference type="KEGG" id="bsan:CHH28_09410"/>
<gene>
    <name evidence="2" type="ORF">CHH28_09410</name>
</gene>
<accession>A0A222FJX4</accession>
<evidence type="ECO:0000313" key="3">
    <source>
        <dbReference type="Proteomes" id="UP000202440"/>
    </source>
</evidence>
<keyword evidence="3" id="KW-1185">Reference proteome</keyword>
<evidence type="ECO:0000256" key="1">
    <source>
        <dbReference type="SAM" id="MobiDB-lite"/>
    </source>
</evidence>
<sequence>MTQQPPKPIPATHWQDLPAIADFPILAESRQRIRRQMQSSRATYQDLAVFVEADPALCLHLLNQTVEQNPDCEAQISGAASCLSLLGMQELVRLVKQLPVVSADSEEPHLQLYRRCLHTAQFAGELAAYWTSQKGSGGPDYARWCAMLANAQLWGWILSNPLSANWLHFLSSGNDLVTAARATFGQLKKREWEQRARQLHLPASAIELFQPDIWPTAHQWRLLRHHDPRDLDGQRTLLHHGQKPAFSCLMANGLAWHWHMAPEGKHSRRWLQLTAHWLGKHESMVWEDARQLQVRLSHQQRDGLSCGLQWLASPSPTQHLYPAVYPEQPTTAPEPIAEPHAPPPPPQKQQTPSDAATPEPALAASQPKNVAESPSAAATTGVVRATDDGYLKKLLRQLQQEPDRFGDWHFLLRSTLKGMTHGLGFPHACAALMNKQHTAMKVAYTDGMNPNMAMNRLTVDLRRANLFSKVMEKKASLLLTPANRGTFLKGLPDDVIDILPEHLLLMAIDAGHHAIGIIMAFDDSGTLAITADEYRQFKQLCQTTSKSLAALRENTRQRRS</sequence>
<name>A0A222FJX4_9GAMM</name>
<feature type="compositionally biased region" description="Low complexity" evidence="1">
    <location>
        <begin position="326"/>
        <end position="339"/>
    </location>
</feature>
<dbReference type="SUPFAM" id="SSF109604">
    <property type="entry name" value="HD-domain/PDEase-like"/>
    <property type="match status" value="1"/>
</dbReference>
<dbReference type="Gene3D" id="1.10.3210.10">
    <property type="entry name" value="Hypothetical protein af1432"/>
    <property type="match status" value="1"/>
</dbReference>
<evidence type="ECO:0008006" key="4">
    <source>
        <dbReference type="Google" id="ProtNLM"/>
    </source>
</evidence>
<organism evidence="2 3">
    <name type="scientific">Bacterioplanes sanyensis</name>
    <dbReference type="NCBI Taxonomy" id="1249553"/>
    <lineage>
        <taxon>Bacteria</taxon>
        <taxon>Pseudomonadati</taxon>
        <taxon>Pseudomonadota</taxon>
        <taxon>Gammaproteobacteria</taxon>
        <taxon>Oceanospirillales</taxon>
        <taxon>Oceanospirillaceae</taxon>
        <taxon>Bacterioplanes</taxon>
    </lineage>
</organism>
<dbReference type="AlphaFoldDB" id="A0A222FJX4"/>
<feature type="region of interest" description="Disordered" evidence="1">
    <location>
        <begin position="319"/>
        <end position="380"/>
    </location>
</feature>
<dbReference type="Proteomes" id="UP000202440">
    <property type="component" value="Chromosome"/>
</dbReference>
<dbReference type="EMBL" id="CP022530">
    <property type="protein sequence ID" value="ASP38886.1"/>
    <property type="molecule type" value="Genomic_DNA"/>
</dbReference>
<evidence type="ECO:0000313" key="2">
    <source>
        <dbReference type="EMBL" id="ASP38886.1"/>
    </source>
</evidence>
<dbReference type="OrthoDB" id="6114603at2"/>
<dbReference type="RefSeq" id="WP_094060072.1">
    <property type="nucleotide sequence ID" value="NZ_CP022530.1"/>
</dbReference>
<protein>
    <recommendedName>
        <fullName evidence="4">HDOD domain-containing protein</fullName>
    </recommendedName>
</protein>
<proteinExistence type="predicted"/>
<reference evidence="2 3" key="1">
    <citation type="submission" date="2017-07" db="EMBL/GenBank/DDBJ databases">
        <title>Annotated genome sequence of Bacterioplanes sanyensis isolated from Red Sea.</title>
        <authorList>
            <person name="Rehman Z.U."/>
        </authorList>
    </citation>
    <scope>NUCLEOTIDE SEQUENCE [LARGE SCALE GENOMIC DNA]</scope>
    <source>
        <strain evidence="2 3">NV9</strain>
    </source>
</reference>